<evidence type="ECO:0000313" key="6">
    <source>
        <dbReference type="Proteomes" id="UP000316921"/>
    </source>
</evidence>
<comment type="catalytic activity">
    <reaction evidence="4">
        <text>chorismate = 3-[(1-carboxyvinyl)-oxy]benzoate + H2O</text>
        <dbReference type="Rhea" id="RHEA:40051"/>
        <dbReference type="ChEBI" id="CHEBI:15377"/>
        <dbReference type="ChEBI" id="CHEBI:29748"/>
        <dbReference type="ChEBI" id="CHEBI:76981"/>
        <dbReference type="EC" id="4.2.1.151"/>
    </reaction>
</comment>
<dbReference type="PANTHER" id="PTHR37690">
    <property type="entry name" value="CHORISMATE DEHYDRATASE"/>
    <property type="match status" value="1"/>
</dbReference>
<proteinExistence type="inferred from homology"/>
<evidence type="ECO:0000256" key="2">
    <source>
        <dbReference type="ARBA" id="ARBA00022428"/>
    </source>
</evidence>
<dbReference type="Pfam" id="PF02621">
    <property type="entry name" value="VitK2_biosynth"/>
    <property type="match status" value="1"/>
</dbReference>
<dbReference type="AlphaFoldDB" id="A0A518BMV1"/>
<dbReference type="EMBL" id="CP036287">
    <property type="protein sequence ID" value="QDU68304.1"/>
    <property type="molecule type" value="Genomic_DNA"/>
</dbReference>
<evidence type="ECO:0000313" key="5">
    <source>
        <dbReference type="EMBL" id="QDU68304.1"/>
    </source>
</evidence>
<evidence type="ECO:0000256" key="3">
    <source>
        <dbReference type="ARBA" id="ARBA00023239"/>
    </source>
</evidence>
<keyword evidence="2 4" id="KW-0474">Menaquinone biosynthesis</keyword>
<comment type="pathway">
    <text evidence="1 4">Quinol/quinone metabolism; menaquinone biosynthesis.</text>
</comment>
<dbReference type="KEGG" id="pbap:Pla133_34000"/>
<comment type="function">
    <text evidence="4">Catalyzes the dehydration of chorismate into 3-[(1-carboxyvinyl)oxy]benzoate, a step in the biosynthesis of menaquinone (MK, vitamin K2).</text>
</comment>
<dbReference type="InterPro" id="IPR030868">
    <property type="entry name" value="MqnA"/>
</dbReference>
<keyword evidence="3 4" id="KW-0456">Lyase</keyword>
<dbReference type="PANTHER" id="PTHR37690:SF1">
    <property type="entry name" value="CHORISMATE DEHYDRATASE"/>
    <property type="match status" value="1"/>
</dbReference>
<reference evidence="5 6" key="1">
    <citation type="submission" date="2019-02" db="EMBL/GenBank/DDBJ databases">
        <title>Deep-cultivation of Planctomycetes and their phenomic and genomic characterization uncovers novel biology.</title>
        <authorList>
            <person name="Wiegand S."/>
            <person name="Jogler M."/>
            <person name="Boedeker C."/>
            <person name="Pinto D."/>
            <person name="Vollmers J."/>
            <person name="Rivas-Marin E."/>
            <person name="Kohn T."/>
            <person name="Peeters S.H."/>
            <person name="Heuer A."/>
            <person name="Rast P."/>
            <person name="Oberbeckmann S."/>
            <person name="Bunk B."/>
            <person name="Jeske O."/>
            <person name="Meyerdierks A."/>
            <person name="Storesund J.E."/>
            <person name="Kallscheuer N."/>
            <person name="Luecker S."/>
            <person name="Lage O.M."/>
            <person name="Pohl T."/>
            <person name="Merkel B.J."/>
            <person name="Hornburger P."/>
            <person name="Mueller R.-W."/>
            <person name="Bruemmer F."/>
            <person name="Labrenz M."/>
            <person name="Spormann A.M."/>
            <person name="Op den Camp H."/>
            <person name="Overmann J."/>
            <person name="Amann R."/>
            <person name="Jetten M.S.M."/>
            <person name="Mascher T."/>
            <person name="Medema M.H."/>
            <person name="Devos D.P."/>
            <person name="Kaster A.-K."/>
            <person name="Ovreas L."/>
            <person name="Rohde M."/>
            <person name="Galperin M.Y."/>
            <person name="Jogler C."/>
        </authorList>
    </citation>
    <scope>NUCLEOTIDE SEQUENCE [LARGE SCALE GENOMIC DNA]</scope>
    <source>
        <strain evidence="5 6">Pla133</strain>
    </source>
</reference>
<protein>
    <recommendedName>
        <fullName evidence="4">Chorismate dehydratase</fullName>
        <ecNumber evidence="4">4.2.1.151</ecNumber>
    </recommendedName>
    <alternativeName>
        <fullName evidence="4">Menaquinone biosynthetic enzyme MqnA</fullName>
    </alternativeName>
</protein>
<name>A0A518BMV1_9BACT</name>
<dbReference type="EC" id="4.2.1.151" evidence="4"/>
<dbReference type="GO" id="GO:0009234">
    <property type="term" value="P:menaquinone biosynthetic process"/>
    <property type="evidence" value="ECO:0007669"/>
    <property type="project" value="UniProtKB-UniRule"/>
</dbReference>
<accession>A0A518BMV1</accession>
<dbReference type="CDD" id="cd13634">
    <property type="entry name" value="PBP2_Sco4506"/>
    <property type="match status" value="1"/>
</dbReference>
<sequence>MDDDPEPRLRVGSVPYLVGRPLDAGLERVPGLVLRRAIPAELVADLRSGALDVALVSSIELFRRPGYRWIGGLGVLGDGPVSSVQLFLRRPPAELERVALDPASRTSAVLARIVLAQAHGVRPEFVEVEPGADPREATADAWLRIGDAALRERLSEPDLESLDPSLEWKRLTGLPFPFAAWIVRPGIDLAPWLAHFRASRDLGRREAGSFADRAAEGLGLSRDDCRHYLLEECRFDADDRMAQALVRFRDLAAAIGQCEPDLTPTAIA</sequence>
<dbReference type="HAMAP" id="MF_00995">
    <property type="entry name" value="MqnA"/>
    <property type="match status" value="1"/>
</dbReference>
<evidence type="ECO:0000256" key="4">
    <source>
        <dbReference type="HAMAP-Rule" id="MF_00995"/>
    </source>
</evidence>
<comment type="similarity">
    <text evidence="4">Belongs to the MqnA/MqnD family. MqnA subfamily.</text>
</comment>
<dbReference type="Gene3D" id="3.40.190.10">
    <property type="entry name" value="Periplasmic binding protein-like II"/>
    <property type="match status" value="2"/>
</dbReference>
<dbReference type="UniPathway" id="UPA00079"/>
<keyword evidence="6" id="KW-1185">Reference proteome</keyword>
<dbReference type="RefSeq" id="WP_419191622.1">
    <property type="nucleotide sequence ID" value="NZ_CP036287.1"/>
</dbReference>
<dbReference type="SUPFAM" id="SSF53850">
    <property type="entry name" value="Periplasmic binding protein-like II"/>
    <property type="match status" value="1"/>
</dbReference>
<evidence type="ECO:0000256" key="1">
    <source>
        <dbReference type="ARBA" id="ARBA00004863"/>
    </source>
</evidence>
<gene>
    <name evidence="4 5" type="primary">mqnA</name>
    <name evidence="5" type="ORF">Pla133_34000</name>
</gene>
<dbReference type="InterPro" id="IPR003773">
    <property type="entry name" value="Menaquinone_biosynth"/>
</dbReference>
<organism evidence="5 6">
    <name type="scientific">Engelhardtia mirabilis</name>
    <dbReference type="NCBI Taxonomy" id="2528011"/>
    <lineage>
        <taxon>Bacteria</taxon>
        <taxon>Pseudomonadati</taxon>
        <taxon>Planctomycetota</taxon>
        <taxon>Planctomycetia</taxon>
        <taxon>Planctomycetia incertae sedis</taxon>
        <taxon>Engelhardtia</taxon>
    </lineage>
</organism>
<dbReference type="Proteomes" id="UP000316921">
    <property type="component" value="Chromosome"/>
</dbReference>
<dbReference type="GO" id="GO:0016836">
    <property type="term" value="F:hydro-lyase activity"/>
    <property type="evidence" value="ECO:0007669"/>
    <property type="project" value="UniProtKB-UniRule"/>
</dbReference>